<protein>
    <submittedName>
        <fullName evidence="1">Uncharacterized protein</fullName>
    </submittedName>
</protein>
<dbReference type="Proteomes" id="UP000324222">
    <property type="component" value="Unassembled WGS sequence"/>
</dbReference>
<dbReference type="EMBL" id="VSRR010022104">
    <property type="protein sequence ID" value="MPC64444.1"/>
    <property type="molecule type" value="Genomic_DNA"/>
</dbReference>
<sequence>MLRLSTTVTSPHFFVSAWVLTNT</sequence>
<keyword evidence="2" id="KW-1185">Reference proteome</keyword>
<evidence type="ECO:0000313" key="2">
    <source>
        <dbReference type="Proteomes" id="UP000324222"/>
    </source>
</evidence>
<comment type="caution">
    <text evidence="1">The sequence shown here is derived from an EMBL/GenBank/DDBJ whole genome shotgun (WGS) entry which is preliminary data.</text>
</comment>
<dbReference type="AlphaFoldDB" id="A0A5B7H6G7"/>
<organism evidence="1 2">
    <name type="scientific">Portunus trituberculatus</name>
    <name type="common">Swimming crab</name>
    <name type="synonym">Neptunus trituberculatus</name>
    <dbReference type="NCBI Taxonomy" id="210409"/>
    <lineage>
        <taxon>Eukaryota</taxon>
        <taxon>Metazoa</taxon>
        <taxon>Ecdysozoa</taxon>
        <taxon>Arthropoda</taxon>
        <taxon>Crustacea</taxon>
        <taxon>Multicrustacea</taxon>
        <taxon>Malacostraca</taxon>
        <taxon>Eumalacostraca</taxon>
        <taxon>Eucarida</taxon>
        <taxon>Decapoda</taxon>
        <taxon>Pleocyemata</taxon>
        <taxon>Brachyura</taxon>
        <taxon>Eubrachyura</taxon>
        <taxon>Portunoidea</taxon>
        <taxon>Portunidae</taxon>
        <taxon>Portuninae</taxon>
        <taxon>Portunus</taxon>
    </lineage>
</organism>
<accession>A0A5B7H6G7</accession>
<name>A0A5B7H6G7_PORTR</name>
<proteinExistence type="predicted"/>
<gene>
    <name evidence="1" type="ORF">E2C01_058560</name>
</gene>
<evidence type="ECO:0000313" key="1">
    <source>
        <dbReference type="EMBL" id="MPC64444.1"/>
    </source>
</evidence>
<reference evidence="1 2" key="1">
    <citation type="submission" date="2019-05" db="EMBL/GenBank/DDBJ databases">
        <title>Another draft genome of Portunus trituberculatus and its Hox gene families provides insights of decapod evolution.</title>
        <authorList>
            <person name="Jeong J.-H."/>
            <person name="Song I."/>
            <person name="Kim S."/>
            <person name="Choi T."/>
            <person name="Kim D."/>
            <person name="Ryu S."/>
            <person name="Kim W."/>
        </authorList>
    </citation>
    <scope>NUCLEOTIDE SEQUENCE [LARGE SCALE GENOMIC DNA]</scope>
    <source>
        <tissue evidence="1">Muscle</tissue>
    </source>
</reference>